<accession>A0ABV2PFU7</accession>
<gene>
    <name evidence="1" type="ORF">ABIA69_000935</name>
</gene>
<protein>
    <submittedName>
        <fullName evidence="1">Spore coat polysaccharide biosynthesis protein SpsF (Cytidylyltransferase family)</fullName>
    </submittedName>
</protein>
<keyword evidence="2" id="KW-1185">Reference proteome</keyword>
<dbReference type="EMBL" id="JBEPSB010000002">
    <property type="protein sequence ID" value="MET4559792.1"/>
    <property type="molecule type" value="Genomic_DNA"/>
</dbReference>
<dbReference type="Proteomes" id="UP001549363">
    <property type="component" value="Unassembled WGS sequence"/>
</dbReference>
<dbReference type="RefSeq" id="WP_354471063.1">
    <property type="nucleotide sequence ID" value="NZ_JBEPSB010000002.1"/>
</dbReference>
<comment type="caution">
    <text evidence="1">The sequence shown here is derived from an EMBL/GenBank/DDBJ whole genome shotgun (WGS) entry which is preliminary data.</text>
</comment>
<sequence length="138" mass="16187">MTIINLMQAYELDKLSKLGLTDEEIIRTLQSGDVSAWQEKIPQFEFHETKALFQEGERLFLCALHGNYRVKYVTLPEIQRLLQLRFQLEEGEDYQLLETGIQYLSCNEEIVTKLQNLLSANWHLTKQDDGTYSIFVKQ</sequence>
<evidence type="ECO:0000313" key="1">
    <source>
        <dbReference type="EMBL" id="MET4559792.1"/>
    </source>
</evidence>
<organism evidence="1 2">
    <name type="scientific">Lysinibacillus parviboronicapiens</name>
    <dbReference type="NCBI Taxonomy" id="436516"/>
    <lineage>
        <taxon>Bacteria</taxon>
        <taxon>Bacillati</taxon>
        <taxon>Bacillota</taxon>
        <taxon>Bacilli</taxon>
        <taxon>Bacillales</taxon>
        <taxon>Bacillaceae</taxon>
        <taxon>Lysinibacillus</taxon>
    </lineage>
</organism>
<proteinExistence type="predicted"/>
<name>A0ABV2PFU7_9BACI</name>
<reference evidence="1 2" key="1">
    <citation type="submission" date="2024-06" db="EMBL/GenBank/DDBJ databases">
        <title>Sorghum-associated microbial communities from plants grown in Nebraska, USA.</title>
        <authorList>
            <person name="Schachtman D."/>
        </authorList>
    </citation>
    <scope>NUCLEOTIDE SEQUENCE [LARGE SCALE GENOMIC DNA]</scope>
    <source>
        <strain evidence="1 2">736</strain>
    </source>
</reference>
<evidence type="ECO:0000313" key="2">
    <source>
        <dbReference type="Proteomes" id="UP001549363"/>
    </source>
</evidence>